<keyword evidence="11" id="KW-0418">Kinase</keyword>
<dbReference type="InterPro" id="IPR041185">
    <property type="entry name" value="IKBKB_SDD"/>
</dbReference>
<feature type="region of interest" description="Disordered" evidence="17">
    <location>
        <begin position="259"/>
        <end position="280"/>
    </location>
</feature>
<dbReference type="CDD" id="cd07380">
    <property type="entry name" value="MPP_CWF19_N"/>
    <property type="match status" value="1"/>
</dbReference>
<dbReference type="GO" id="GO:0005524">
    <property type="term" value="F:ATP binding"/>
    <property type="evidence" value="ECO:0007669"/>
    <property type="project" value="UniProtKB-KW"/>
</dbReference>
<keyword evidence="13" id="KW-0539">Nucleus</keyword>
<dbReference type="Pfam" id="PF00069">
    <property type="entry name" value="Pkinase"/>
    <property type="match status" value="1"/>
</dbReference>
<keyword evidence="8" id="KW-0597">Phosphoprotein</keyword>
<evidence type="ECO:0000256" key="16">
    <source>
        <dbReference type="ARBA" id="ARBA00076062"/>
    </source>
</evidence>
<comment type="subcellular location">
    <subcellularLocation>
        <location evidence="2">Cytoplasm</location>
    </subcellularLocation>
    <subcellularLocation>
        <location evidence="1">Nucleus</location>
    </subcellularLocation>
</comment>
<keyword evidence="20" id="KW-1185">Reference proteome</keyword>
<dbReference type="InterPro" id="IPR046375">
    <property type="entry name" value="IKBKB_SDD_sf"/>
</dbReference>
<feature type="region of interest" description="Disordered" evidence="17">
    <location>
        <begin position="298"/>
        <end position="326"/>
    </location>
</feature>
<dbReference type="PANTHER" id="PTHR22969">
    <property type="entry name" value="IKB KINASE"/>
    <property type="match status" value="1"/>
</dbReference>
<evidence type="ECO:0000256" key="4">
    <source>
        <dbReference type="ARBA" id="ARBA00012442"/>
    </source>
</evidence>
<organism evidence="19 20">
    <name type="scientific">Lynx pardinus</name>
    <name type="common">Iberian lynx</name>
    <name type="synonym">Felis pardina</name>
    <dbReference type="NCBI Taxonomy" id="191816"/>
    <lineage>
        <taxon>Eukaryota</taxon>
        <taxon>Metazoa</taxon>
        <taxon>Chordata</taxon>
        <taxon>Craniata</taxon>
        <taxon>Vertebrata</taxon>
        <taxon>Euteleostomi</taxon>
        <taxon>Mammalia</taxon>
        <taxon>Eutheria</taxon>
        <taxon>Laurasiatheria</taxon>
        <taxon>Carnivora</taxon>
        <taxon>Feliformia</taxon>
        <taxon>Felidae</taxon>
        <taxon>Felinae</taxon>
        <taxon>Lynx</taxon>
    </lineage>
</organism>
<evidence type="ECO:0000313" key="19">
    <source>
        <dbReference type="EMBL" id="VFV24489.1"/>
    </source>
</evidence>
<dbReference type="InterPro" id="IPR022007">
    <property type="entry name" value="IKKbetaNEMObind"/>
</dbReference>
<dbReference type="FunFam" id="1.10.510.10:FF:000147">
    <property type="entry name" value="Inhibitor of nuclear factor kappa-B kinase subunit beta"/>
    <property type="match status" value="1"/>
</dbReference>
<sequence length="1232" mass="139574">MAQKPLRLLACGDVEGKFDVLFNRVRAIQKKSGNFDLLLCVGNFFGSTPDAEWEEYKTGIKKAPIQTYVLGANNQETVKYFQDADGCELAENITYLGRKGIFTGSSGLQIVYLSGTESVDEPVPGYSFSPKDVSSLRTMLCSTSQFKGVDILLTSPWPKYVGNFGNSSGEVDTKKCGSALISGLATDLKPRYHFAALEKTYYERLPYRNHIVLQETAQHATRFIALASVGNPEKKKYLYAFSIVPMKLMDAAELVKQPPDVTENPYRKSGKEASMGKPIPAPEEESACQFFFDLNEKQGRKRSSTGRDSKSSPHPKQPRKPRNNMCFLPYEAQPPGPCWFCLASPEVEKHLVVNIGTHCYLALAKGGLSDDHVLILPIGHYQSVVELSAEVVEEVEKYKVTLRRFFKSRGKRCVLFERNYKSHHLQLQVIPVPLSRCTTDDIKDAFVTQAEQQQIELLEIPEHSDIKQIAQPGAAYFYVELDTGEKLFHRIKKNFPLQFGREVLASEAILNIPDKSDWRQCQELDVKIAIKSCRVELSTKNRERWCHEIQIMKKLNHANVVKACDVPEELNFLINDVPLLAMEYCSGGDLRKLLNKPENCCGLKESQILSLLSDIGSGIRYLHENKIIHRDLKPENIVLQDVGGKIMHKIIDLGYAKDVDQGSLCTSFVGTLQYLAPELFENKPYTATVDYWSFGTMVFECIAGYRPFLHHLQPFTWHEKIKKKDPKCIFACEEMTGEVRFSSHLPQPNSLCSLIVEPMENWLQLMLNWDPQQRGGPVDLTLKQPRCFLLMDHILNLKIVHILNMTSAKIISFLLPPDESLHSLQSRIERETGISTGSQELLSETGISLDPRKPASQCVLDGVRGCDSYMVYLFDKSKTVYEGPFASRSLSDCVNYIVRDSKIQLPIIQLRKVWAEAVHYVSGLKEDYSRLFQGQRAAMLSLLRYNANLTKMKNTLISASQQLKAKLEFFHKSIQLDLERYSEQMTYGISSEKMLKAWKEMEEKAIHYAEVGVIGYLEDQIMSLHTEIMELQKSPYGRRQGDLMESLEQRAIDLYKQLKHRPSDHSYSDSTEMVKIIVHTVQSQDRVLKELFGHLSKLLGCKQKIIDLLPKVEMALSNIKEADNTVMFMQGKRQKEIWHLLKIACTQSSARSLVGSSLEGAITPQASAWLPPTSAEREHPLSCVVTPQDGETVAQMIEENLNCLGHLSTIIHEANEEQGSSMMNLDWSWLTE</sequence>
<dbReference type="PROSITE" id="PS50011">
    <property type="entry name" value="PROTEIN_KINASE_DOM"/>
    <property type="match status" value="1"/>
</dbReference>
<dbReference type="Gene3D" id="3.10.20.90">
    <property type="entry name" value="Phosphatidylinositol 3-kinase Catalytic Subunit, Chain A, domain 1"/>
    <property type="match status" value="1"/>
</dbReference>
<dbReference type="Pfam" id="PF18397">
    <property type="entry name" value="IKBKB_SDD"/>
    <property type="match status" value="1"/>
</dbReference>
<evidence type="ECO:0000313" key="20">
    <source>
        <dbReference type="Proteomes" id="UP000386466"/>
    </source>
</evidence>
<evidence type="ECO:0000256" key="14">
    <source>
        <dbReference type="ARBA" id="ARBA00032095"/>
    </source>
</evidence>
<dbReference type="SMART" id="SM00220">
    <property type="entry name" value="S_TKc"/>
    <property type="match status" value="1"/>
</dbReference>
<evidence type="ECO:0000256" key="9">
    <source>
        <dbReference type="ARBA" id="ARBA00022679"/>
    </source>
</evidence>
<dbReference type="InterPro" id="IPR051180">
    <property type="entry name" value="IKK"/>
</dbReference>
<keyword evidence="7" id="KW-0723">Serine/threonine-protein kinase</keyword>
<evidence type="ECO:0000256" key="11">
    <source>
        <dbReference type="ARBA" id="ARBA00022777"/>
    </source>
</evidence>
<evidence type="ECO:0000256" key="17">
    <source>
        <dbReference type="SAM" id="MobiDB-lite"/>
    </source>
</evidence>
<dbReference type="Pfam" id="PF04676">
    <property type="entry name" value="CwfJ_C_2"/>
    <property type="match status" value="1"/>
</dbReference>
<dbReference type="InterPro" id="IPR008271">
    <property type="entry name" value="Ser/Thr_kinase_AS"/>
</dbReference>
<dbReference type="GO" id="GO:0032727">
    <property type="term" value="P:positive regulation of interferon-alpha production"/>
    <property type="evidence" value="ECO:0007669"/>
    <property type="project" value="UniProtKB-ARBA"/>
</dbReference>
<dbReference type="InterPro" id="IPR006767">
    <property type="entry name" value="Cwf19-like_C_dom-2"/>
</dbReference>
<keyword evidence="12" id="KW-0067">ATP-binding</keyword>
<evidence type="ECO:0000256" key="3">
    <source>
        <dbReference type="ARBA" id="ARBA00006795"/>
    </source>
</evidence>
<gene>
    <name evidence="19" type="ORF">LYPA_23C006581</name>
</gene>
<keyword evidence="6" id="KW-0963">Cytoplasm</keyword>
<comment type="catalytic activity">
    <reaction evidence="15">
        <text>L-seryl-[I-kappa-B protein] + ATP = O-phospho-L-seryl-[I-kappa-B protein] + ADP + H(+)</text>
        <dbReference type="Rhea" id="RHEA:19073"/>
        <dbReference type="Rhea" id="RHEA-COMP:13698"/>
        <dbReference type="Rhea" id="RHEA-COMP:13699"/>
        <dbReference type="ChEBI" id="CHEBI:15378"/>
        <dbReference type="ChEBI" id="CHEBI:29999"/>
        <dbReference type="ChEBI" id="CHEBI:30616"/>
        <dbReference type="ChEBI" id="CHEBI:83421"/>
        <dbReference type="ChEBI" id="CHEBI:456216"/>
        <dbReference type="EC" id="2.7.11.10"/>
    </reaction>
</comment>
<dbReference type="InterPro" id="IPR000719">
    <property type="entry name" value="Prot_kinase_dom"/>
</dbReference>
<name>A0A485MVK4_LYNPA</name>
<evidence type="ECO:0000256" key="2">
    <source>
        <dbReference type="ARBA" id="ARBA00004496"/>
    </source>
</evidence>
<dbReference type="GO" id="GO:0008385">
    <property type="term" value="C:IkappaB kinase complex"/>
    <property type="evidence" value="ECO:0007669"/>
    <property type="project" value="UniProtKB-ARBA"/>
</dbReference>
<proteinExistence type="inferred from homology"/>
<dbReference type="Pfam" id="PF04677">
    <property type="entry name" value="CwfJ_C_1"/>
    <property type="match status" value="1"/>
</dbReference>
<dbReference type="EMBL" id="CAAGRJ010006514">
    <property type="protein sequence ID" value="VFV24489.1"/>
    <property type="molecule type" value="Genomic_DNA"/>
</dbReference>
<evidence type="ECO:0000256" key="6">
    <source>
        <dbReference type="ARBA" id="ARBA00022490"/>
    </source>
</evidence>
<dbReference type="GO" id="GO:0098586">
    <property type="term" value="P:cellular response to virus"/>
    <property type="evidence" value="ECO:0007669"/>
    <property type="project" value="UniProtKB-ARBA"/>
</dbReference>
<dbReference type="InterPro" id="IPR006768">
    <property type="entry name" value="Cwf19-like_C_dom-1"/>
</dbReference>
<accession>A0A485MVK4</accession>
<dbReference type="EC" id="2.7.11.10" evidence="4"/>
<dbReference type="PROSITE" id="PS00108">
    <property type="entry name" value="PROTEIN_KINASE_ST"/>
    <property type="match status" value="1"/>
</dbReference>
<evidence type="ECO:0000256" key="8">
    <source>
        <dbReference type="ARBA" id="ARBA00022553"/>
    </source>
</evidence>
<dbReference type="GO" id="GO:0045944">
    <property type="term" value="P:positive regulation of transcription by RNA polymerase II"/>
    <property type="evidence" value="ECO:0007669"/>
    <property type="project" value="TreeGrafter"/>
</dbReference>
<dbReference type="FunFam" id="1.20.1270.250:FF:000001">
    <property type="entry name" value="Inhibitor of nuclear factor kappa-B kinase subunit alpha"/>
    <property type="match status" value="1"/>
</dbReference>
<keyword evidence="10" id="KW-0547">Nucleotide-binding</keyword>
<dbReference type="PANTHER" id="PTHR22969:SF13">
    <property type="entry name" value="INHIBITOR OF NUCLEAR FACTOR KAPPA-B KINASE SUBUNIT ALPHA"/>
    <property type="match status" value="1"/>
</dbReference>
<dbReference type="GO" id="GO:0008384">
    <property type="term" value="F:IkappaB kinase activity"/>
    <property type="evidence" value="ECO:0007669"/>
    <property type="project" value="UniProtKB-EC"/>
</dbReference>
<dbReference type="Proteomes" id="UP000386466">
    <property type="component" value="Unassembled WGS sequence"/>
</dbReference>
<evidence type="ECO:0000256" key="1">
    <source>
        <dbReference type="ARBA" id="ARBA00004123"/>
    </source>
</evidence>
<evidence type="ECO:0000256" key="7">
    <source>
        <dbReference type="ARBA" id="ARBA00022527"/>
    </source>
</evidence>
<dbReference type="Pfam" id="PF12179">
    <property type="entry name" value="IKKbetaNEMObind"/>
    <property type="match status" value="1"/>
</dbReference>
<reference evidence="19 20" key="1">
    <citation type="submission" date="2019-01" db="EMBL/GenBank/DDBJ databases">
        <authorList>
            <person name="Alioto T."/>
            <person name="Alioto T."/>
        </authorList>
    </citation>
    <scope>NUCLEOTIDE SEQUENCE [LARGE SCALE GENOMIC DNA]</scope>
</reference>
<dbReference type="FunFam" id="3.10.20.90:FF:000061">
    <property type="entry name" value="Inhibitor of nuclear factor kappa-B kinase subunit alpha"/>
    <property type="match status" value="1"/>
</dbReference>
<dbReference type="InterPro" id="IPR036265">
    <property type="entry name" value="HIT-like_sf"/>
</dbReference>
<dbReference type="CDD" id="cd17046">
    <property type="entry name" value="Ubl_IKKA_like"/>
    <property type="match status" value="1"/>
</dbReference>
<evidence type="ECO:0000256" key="13">
    <source>
        <dbReference type="ARBA" id="ARBA00023242"/>
    </source>
</evidence>
<evidence type="ECO:0000256" key="5">
    <source>
        <dbReference type="ARBA" id="ARBA00021841"/>
    </source>
</evidence>
<dbReference type="GO" id="GO:0033209">
    <property type="term" value="P:tumor necrosis factor-mediated signaling pathway"/>
    <property type="evidence" value="ECO:0007669"/>
    <property type="project" value="TreeGrafter"/>
</dbReference>
<dbReference type="SUPFAM" id="SSF54197">
    <property type="entry name" value="HIT-like"/>
    <property type="match status" value="1"/>
</dbReference>
<protein>
    <recommendedName>
        <fullName evidence="5">Inhibitor of nuclear factor kappa-B kinase subunit alpha</fullName>
        <ecNumber evidence="4">2.7.11.10</ecNumber>
    </recommendedName>
    <alternativeName>
        <fullName evidence="16">I-kappa-B kinase 1</fullName>
    </alternativeName>
    <alternativeName>
        <fullName evidence="14">Nuclear factor NF-kappa-B inhibitor kinase alpha</fullName>
    </alternativeName>
</protein>
<dbReference type="AlphaFoldDB" id="A0A485MVK4"/>
<comment type="similarity">
    <text evidence="3">Belongs to the CWF19 family.</text>
</comment>
<dbReference type="SUPFAM" id="SSF56112">
    <property type="entry name" value="Protein kinase-like (PK-like)"/>
    <property type="match status" value="1"/>
</dbReference>
<dbReference type="SMART" id="SM01239">
    <property type="entry name" value="IKKbetaNEMObind"/>
    <property type="match status" value="1"/>
</dbReference>
<dbReference type="Gene3D" id="1.20.1270.250">
    <property type="match status" value="1"/>
</dbReference>
<keyword evidence="9" id="KW-0808">Transferase</keyword>
<dbReference type="GO" id="GO:0005634">
    <property type="term" value="C:nucleus"/>
    <property type="evidence" value="ECO:0007669"/>
    <property type="project" value="UniProtKB-SubCell"/>
</dbReference>
<dbReference type="Gene3D" id="1.10.510.10">
    <property type="entry name" value="Transferase(Phosphotransferase) domain 1"/>
    <property type="match status" value="1"/>
</dbReference>
<dbReference type="CDD" id="cd14039">
    <property type="entry name" value="STKc_IKK_alpha"/>
    <property type="match status" value="1"/>
</dbReference>
<feature type="domain" description="Protein kinase" evidence="18">
    <location>
        <begin position="488"/>
        <end position="789"/>
    </location>
</feature>
<evidence type="ECO:0000256" key="15">
    <source>
        <dbReference type="ARBA" id="ARBA00048789"/>
    </source>
</evidence>
<evidence type="ECO:0000256" key="10">
    <source>
        <dbReference type="ARBA" id="ARBA00022741"/>
    </source>
</evidence>
<evidence type="ECO:0000256" key="12">
    <source>
        <dbReference type="ARBA" id="ARBA00022840"/>
    </source>
</evidence>
<evidence type="ECO:0000259" key="18">
    <source>
        <dbReference type="PROSITE" id="PS50011"/>
    </source>
</evidence>
<dbReference type="Gene3D" id="6.10.250.2110">
    <property type="match status" value="1"/>
</dbReference>
<dbReference type="InterPro" id="IPR011009">
    <property type="entry name" value="Kinase-like_dom_sf"/>
</dbReference>